<keyword evidence="4" id="KW-0547">Nucleotide-binding</keyword>
<name>S0G827_9BACT</name>
<dbReference type="PROSITE" id="PS51722">
    <property type="entry name" value="G_TR_2"/>
    <property type="match status" value="1"/>
</dbReference>
<dbReference type="Gene3D" id="3.40.50.300">
    <property type="entry name" value="P-loop containing nucleotide triphosphate hydrolases"/>
    <property type="match status" value="1"/>
</dbReference>
<dbReference type="InterPro" id="IPR057335">
    <property type="entry name" value="Beta-barrel_SelB"/>
</dbReference>
<dbReference type="Pfam" id="PF25461">
    <property type="entry name" value="Beta-barrel_SelB"/>
    <property type="match status" value="1"/>
</dbReference>
<evidence type="ECO:0000256" key="6">
    <source>
        <dbReference type="ARBA" id="ARBA00023134"/>
    </source>
</evidence>
<dbReference type="InterPro" id="IPR004535">
    <property type="entry name" value="Transl_elong_SelB"/>
</dbReference>
<comment type="subcellular location">
    <subcellularLocation>
        <location evidence="1">Cytoplasm</location>
    </subcellularLocation>
</comment>
<evidence type="ECO:0000313" key="11">
    <source>
        <dbReference type="Proteomes" id="UP000014216"/>
    </source>
</evidence>
<dbReference type="NCBIfam" id="TIGR00231">
    <property type="entry name" value="small_GTP"/>
    <property type="match status" value="1"/>
</dbReference>
<organism evidence="10 11">
    <name type="scientific">Desulfotignum phosphitoxidans DSM 13687</name>
    <dbReference type="NCBI Taxonomy" id="1286635"/>
    <lineage>
        <taxon>Bacteria</taxon>
        <taxon>Pseudomonadati</taxon>
        <taxon>Thermodesulfobacteriota</taxon>
        <taxon>Desulfobacteria</taxon>
        <taxon>Desulfobacterales</taxon>
        <taxon>Desulfobacteraceae</taxon>
        <taxon>Desulfotignum</taxon>
    </lineage>
</organism>
<dbReference type="SUPFAM" id="SSF52540">
    <property type="entry name" value="P-loop containing nucleoside triphosphate hydrolases"/>
    <property type="match status" value="1"/>
</dbReference>
<dbReference type="Pfam" id="PF09107">
    <property type="entry name" value="WHD_3rd_SelB"/>
    <property type="match status" value="1"/>
</dbReference>
<dbReference type="GO" id="GO:0005525">
    <property type="term" value="F:GTP binding"/>
    <property type="evidence" value="ECO:0007669"/>
    <property type="project" value="UniProtKB-KW"/>
</dbReference>
<dbReference type="EMBL" id="APJX01000001">
    <property type="protein sequence ID" value="EMS81411.1"/>
    <property type="molecule type" value="Genomic_DNA"/>
</dbReference>
<evidence type="ECO:0000256" key="4">
    <source>
        <dbReference type="ARBA" id="ARBA00022741"/>
    </source>
</evidence>
<evidence type="ECO:0000256" key="2">
    <source>
        <dbReference type="ARBA" id="ARBA00015953"/>
    </source>
</evidence>
<dbReference type="GO" id="GO:0003746">
    <property type="term" value="F:translation elongation factor activity"/>
    <property type="evidence" value="ECO:0007669"/>
    <property type="project" value="UniProtKB-KW"/>
</dbReference>
<keyword evidence="3" id="KW-0963">Cytoplasm</keyword>
<keyword evidence="6" id="KW-0342">GTP-binding</keyword>
<gene>
    <name evidence="10" type="primary">selB</name>
    <name evidence="10" type="ORF">Dpo_1c05520</name>
</gene>
<dbReference type="Gene3D" id="2.40.30.10">
    <property type="entry name" value="Translation factors"/>
    <property type="match status" value="1"/>
</dbReference>
<dbReference type="InterPro" id="IPR036388">
    <property type="entry name" value="WH-like_DNA-bd_sf"/>
</dbReference>
<dbReference type="PATRIC" id="fig|1286635.3.peg.586"/>
<evidence type="ECO:0000259" key="9">
    <source>
        <dbReference type="PROSITE" id="PS51722"/>
    </source>
</evidence>
<dbReference type="GO" id="GO:0001514">
    <property type="term" value="P:selenocysteine incorporation"/>
    <property type="evidence" value="ECO:0007669"/>
    <property type="project" value="InterPro"/>
</dbReference>
<keyword evidence="5" id="KW-0648">Protein biosynthesis</keyword>
<dbReference type="InterPro" id="IPR036390">
    <property type="entry name" value="WH_DNA-bd_sf"/>
</dbReference>
<dbReference type="InterPro" id="IPR009001">
    <property type="entry name" value="Transl_elong_EF1A/Init_IF2_C"/>
</dbReference>
<dbReference type="InterPro" id="IPR005225">
    <property type="entry name" value="Small_GTP-bd"/>
</dbReference>
<dbReference type="PRINTS" id="PR00315">
    <property type="entry name" value="ELONGATNFCT"/>
</dbReference>
<proteinExistence type="predicted"/>
<evidence type="ECO:0000256" key="8">
    <source>
        <dbReference type="ARBA" id="ARBA00031615"/>
    </source>
</evidence>
<sequence>MIEKYVTIGIAGHVDHGKTSLVKCLTGTDTDRLQEEKRRGLSIESGIAPFQSNDAGLRMAFVDVPGHTDFLKNTIRGLSGVDMAILVVAADDGLMPQTLAHLHILNFFDVKNGFVVLSKCDLADDEILYLAELEIREALEGTFLDEKPIIPFSVIDKRGLHEIEKCIVETAREIQIKESSLPFRLWIDQVKSFAGIGTVVTGTIQSGTLNQGDTLHLLPAGIETRARLLEMHHDKADKAVAGQRVGINIPKVPVKDVKRGMVLSGPDAVHPTYLLNVEIRLLENAGKPVKNRQRVKLYLGTSVTNAMIVFMEQEYLYPGGKGFAQVRLMKPVPALPGDPFVIGILNIQAVIGGGRVLQICREKIRRNNAGATRSLMKAVQENDIKVFVTHIFKLKPSNLMTSRKLARCFFVDEAAIEKEILKGVRSGEILLFKGQGFFEKKQYQTLKKQVPSVVKKILTDNPLKVKASHEEIKDRLSPRLNDGPFQRMIAELLNENKIIKTGGGFQVPDYTANLSSDREKLIVLLENYAQTSWLVPFSAHTFWTLHKKEYSLNEVQRVLDYLYLQKRLIRLNNRRFISHDAMAVIKERVKNLIRSKGGLTIEDGKELLGYGRTVGISVYEYLDSIKFTQRKDGMRVLTEPEIEQQTDA</sequence>
<protein>
    <recommendedName>
        <fullName evidence="2">Selenocysteine-specific elongation factor</fullName>
    </recommendedName>
    <alternativeName>
        <fullName evidence="8">SelB translation factor</fullName>
    </alternativeName>
</protein>
<dbReference type="Gene3D" id="1.10.10.10">
    <property type="entry name" value="Winged helix-like DNA-binding domain superfamily/Winged helix DNA-binding domain"/>
    <property type="match status" value="1"/>
</dbReference>
<dbReference type="CDD" id="cd15491">
    <property type="entry name" value="selB_III"/>
    <property type="match status" value="1"/>
</dbReference>
<dbReference type="AlphaFoldDB" id="S0G827"/>
<reference evidence="10 11" key="1">
    <citation type="journal article" date="2013" name="Genome Announc.">
        <title>Draft Genome Sequence of Desulfotignum phosphitoxidans DSM 13687 Strain FiPS-3.</title>
        <authorList>
            <person name="Poehlein A."/>
            <person name="Daniel R."/>
            <person name="Simeonova D.D."/>
        </authorList>
    </citation>
    <scope>NUCLEOTIDE SEQUENCE [LARGE SCALE GENOMIC DNA]</scope>
    <source>
        <strain evidence="10 11">DSM 13687</strain>
    </source>
</reference>
<dbReference type="SUPFAM" id="SSF50465">
    <property type="entry name" value="EF-Tu/eEF-1alpha/eIF2-gamma C-terminal domain"/>
    <property type="match status" value="1"/>
</dbReference>
<keyword evidence="11" id="KW-1185">Reference proteome</keyword>
<dbReference type="Gene3D" id="1.10.10.2770">
    <property type="match status" value="1"/>
</dbReference>
<accession>S0G827</accession>
<dbReference type="PANTHER" id="PTHR43721">
    <property type="entry name" value="ELONGATION FACTOR TU-RELATED"/>
    <property type="match status" value="1"/>
</dbReference>
<dbReference type="InterPro" id="IPR027417">
    <property type="entry name" value="P-loop_NTPase"/>
</dbReference>
<dbReference type="Pfam" id="PF03144">
    <property type="entry name" value="GTP_EFTU_D2"/>
    <property type="match status" value="1"/>
</dbReference>
<dbReference type="Proteomes" id="UP000014216">
    <property type="component" value="Unassembled WGS sequence"/>
</dbReference>
<comment type="caution">
    <text evidence="10">The sequence shown here is derived from an EMBL/GenBank/DDBJ whole genome shotgun (WGS) entry which is preliminary data.</text>
</comment>
<evidence type="ECO:0000256" key="7">
    <source>
        <dbReference type="ARBA" id="ARBA00025526"/>
    </source>
</evidence>
<dbReference type="InterPro" id="IPR050055">
    <property type="entry name" value="EF-Tu_GTPase"/>
</dbReference>
<dbReference type="NCBIfam" id="TIGR00475">
    <property type="entry name" value="selB"/>
    <property type="match status" value="1"/>
</dbReference>
<evidence type="ECO:0000256" key="1">
    <source>
        <dbReference type="ARBA" id="ARBA00004496"/>
    </source>
</evidence>
<evidence type="ECO:0000313" key="10">
    <source>
        <dbReference type="EMBL" id="EMS81411.1"/>
    </source>
</evidence>
<dbReference type="InterPro" id="IPR000795">
    <property type="entry name" value="T_Tr_GTP-bd_dom"/>
</dbReference>
<dbReference type="RefSeq" id="WP_006964135.1">
    <property type="nucleotide sequence ID" value="NZ_APJX01000001.1"/>
</dbReference>
<dbReference type="GO" id="GO:0003924">
    <property type="term" value="F:GTPase activity"/>
    <property type="evidence" value="ECO:0007669"/>
    <property type="project" value="InterPro"/>
</dbReference>
<feature type="domain" description="Tr-type G" evidence="9">
    <location>
        <begin position="3"/>
        <end position="176"/>
    </location>
</feature>
<keyword evidence="10" id="KW-0251">Elongation factor</keyword>
<dbReference type="Pfam" id="PF00009">
    <property type="entry name" value="GTP_EFTU"/>
    <property type="match status" value="1"/>
</dbReference>
<dbReference type="GO" id="GO:0003723">
    <property type="term" value="F:RNA binding"/>
    <property type="evidence" value="ECO:0007669"/>
    <property type="project" value="InterPro"/>
</dbReference>
<dbReference type="PANTHER" id="PTHR43721:SF22">
    <property type="entry name" value="ELONGATION FACTOR TU, MITOCHONDRIAL"/>
    <property type="match status" value="1"/>
</dbReference>
<dbReference type="SUPFAM" id="SSF46785">
    <property type="entry name" value="Winged helix' DNA-binding domain"/>
    <property type="match status" value="1"/>
</dbReference>
<evidence type="ECO:0000256" key="5">
    <source>
        <dbReference type="ARBA" id="ARBA00022917"/>
    </source>
</evidence>
<dbReference type="OrthoDB" id="9803139at2"/>
<dbReference type="InterPro" id="IPR004161">
    <property type="entry name" value="EFTu-like_2"/>
</dbReference>
<dbReference type="InterPro" id="IPR015191">
    <property type="entry name" value="SelB_WHD4"/>
</dbReference>
<evidence type="ECO:0000256" key="3">
    <source>
        <dbReference type="ARBA" id="ARBA00022490"/>
    </source>
</evidence>
<dbReference type="SUPFAM" id="SSF50447">
    <property type="entry name" value="Translation proteins"/>
    <property type="match status" value="1"/>
</dbReference>
<comment type="function">
    <text evidence="7">Translation factor necessary for the incorporation of selenocysteine into proteins. It probably replaces EF-Tu for the insertion of selenocysteine directed by the UGA codon. SelB binds GTP and GDP.</text>
</comment>
<dbReference type="InterPro" id="IPR009000">
    <property type="entry name" value="Transl_B-barrel_sf"/>
</dbReference>
<dbReference type="GO" id="GO:0005829">
    <property type="term" value="C:cytosol"/>
    <property type="evidence" value="ECO:0007669"/>
    <property type="project" value="TreeGrafter"/>
</dbReference>